<dbReference type="AlphaFoldDB" id="A0A261EUX9"/>
<dbReference type="EMBL" id="MWWS01000003">
    <property type="protein sequence ID" value="OZG50637.1"/>
    <property type="molecule type" value="Genomic_DNA"/>
</dbReference>
<protein>
    <submittedName>
        <fullName evidence="1">Uncharacterized protein</fullName>
    </submittedName>
</protein>
<proteinExistence type="predicted"/>
<name>A0A261EUX9_9BIFI</name>
<evidence type="ECO:0000313" key="1">
    <source>
        <dbReference type="EMBL" id="OZG50637.1"/>
    </source>
</evidence>
<accession>A0A261EUX9</accession>
<keyword evidence="2" id="KW-1185">Reference proteome</keyword>
<reference evidence="1 2" key="1">
    <citation type="journal article" date="2017" name="BMC Genomics">
        <title>Comparative genomic and phylogenomic analyses of the Bifidobacteriaceae family.</title>
        <authorList>
            <person name="Lugli G.A."/>
            <person name="Milani C."/>
            <person name="Turroni F."/>
            <person name="Duranti S."/>
            <person name="Mancabelli L."/>
            <person name="Mangifesta M."/>
            <person name="Ferrario C."/>
            <person name="Modesto M."/>
            <person name="Mattarelli P."/>
            <person name="Jiri K."/>
            <person name="van Sinderen D."/>
            <person name="Ventura M."/>
        </authorList>
    </citation>
    <scope>NUCLEOTIDE SEQUENCE [LARGE SCALE GENOMIC DNA]</scope>
    <source>
        <strain evidence="1 2">DSM 22924</strain>
    </source>
</reference>
<gene>
    <name evidence="1" type="ORF">BOCO_0237</name>
</gene>
<organism evidence="1 2">
    <name type="scientific">Bombiscardovia coagulans</name>
    <dbReference type="NCBI Taxonomy" id="686666"/>
    <lineage>
        <taxon>Bacteria</taxon>
        <taxon>Bacillati</taxon>
        <taxon>Actinomycetota</taxon>
        <taxon>Actinomycetes</taxon>
        <taxon>Bifidobacteriales</taxon>
        <taxon>Bifidobacteriaceae</taxon>
        <taxon>Bombiscardovia</taxon>
    </lineage>
</organism>
<evidence type="ECO:0000313" key="2">
    <source>
        <dbReference type="Proteomes" id="UP000216004"/>
    </source>
</evidence>
<sequence length="53" mass="5939">MLFLTRYLHTVSEQDYQSHLLLSGTLIALLLSLNRLRGLDCTKANPAPSIRIA</sequence>
<dbReference type="Proteomes" id="UP000216004">
    <property type="component" value="Unassembled WGS sequence"/>
</dbReference>
<comment type="caution">
    <text evidence="1">The sequence shown here is derived from an EMBL/GenBank/DDBJ whole genome shotgun (WGS) entry which is preliminary data.</text>
</comment>